<dbReference type="Pfam" id="PF10626">
    <property type="entry name" value="TraO"/>
    <property type="match status" value="1"/>
</dbReference>
<gene>
    <name evidence="2" type="ORF">ACFO6W_16170</name>
</gene>
<dbReference type="InterPro" id="IPR018899">
    <property type="entry name" value="Conjug_transposon_Tra0"/>
</dbReference>
<dbReference type="Proteomes" id="UP001596023">
    <property type="component" value="Unassembled WGS sequence"/>
</dbReference>
<proteinExistence type="predicted"/>
<protein>
    <submittedName>
        <fullName evidence="2">Conjugal transfer protein TraO</fullName>
    </submittedName>
</protein>
<evidence type="ECO:0000256" key="1">
    <source>
        <dbReference type="SAM" id="SignalP"/>
    </source>
</evidence>
<keyword evidence="3" id="KW-1185">Reference proteome</keyword>
<feature type="chain" id="PRO_5046674212" evidence="1">
    <location>
        <begin position="21"/>
        <end position="191"/>
    </location>
</feature>
<sequence>MKIRILITVLCLAFLGQAHAQRYLPGMKGIQVTAGAVDGFKLSKQDGQAFSLGAALATYTRSGNRWVFGGEYLQKNHRYGDMYIPVSQFTGEAGHYFKFLSDNSKTVYLSLGISLLGGYETVNWGKEVLKDGTTIQNEDNFLYGGAITLESETYLADRLVLLVGARERFLPSSSVADFHFQLNVGVKFIIN</sequence>
<dbReference type="RefSeq" id="WP_379998291.1">
    <property type="nucleotide sequence ID" value="NZ_JBHSGN010000094.1"/>
</dbReference>
<organism evidence="2 3">
    <name type="scientific">Dysgonomonas termitidis</name>
    <dbReference type="NCBI Taxonomy" id="1516126"/>
    <lineage>
        <taxon>Bacteria</taxon>
        <taxon>Pseudomonadati</taxon>
        <taxon>Bacteroidota</taxon>
        <taxon>Bacteroidia</taxon>
        <taxon>Bacteroidales</taxon>
        <taxon>Dysgonomonadaceae</taxon>
        <taxon>Dysgonomonas</taxon>
    </lineage>
</organism>
<keyword evidence="1" id="KW-0732">Signal</keyword>
<feature type="signal peptide" evidence="1">
    <location>
        <begin position="1"/>
        <end position="20"/>
    </location>
</feature>
<reference evidence="3" key="1">
    <citation type="journal article" date="2019" name="Int. J. Syst. Evol. Microbiol.">
        <title>The Global Catalogue of Microorganisms (GCM) 10K type strain sequencing project: providing services to taxonomists for standard genome sequencing and annotation.</title>
        <authorList>
            <consortium name="The Broad Institute Genomics Platform"/>
            <consortium name="The Broad Institute Genome Sequencing Center for Infectious Disease"/>
            <person name="Wu L."/>
            <person name="Ma J."/>
        </authorList>
    </citation>
    <scope>NUCLEOTIDE SEQUENCE [LARGE SCALE GENOMIC DNA]</scope>
    <source>
        <strain evidence="3">CCUG 66188</strain>
    </source>
</reference>
<name>A0ABV9KYA1_9BACT</name>
<accession>A0ABV9KYA1</accession>
<evidence type="ECO:0000313" key="2">
    <source>
        <dbReference type="EMBL" id="MFC4675237.1"/>
    </source>
</evidence>
<evidence type="ECO:0000313" key="3">
    <source>
        <dbReference type="Proteomes" id="UP001596023"/>
    </source>
</evidence>
<comment type="caution">
    <text evidence="2">The sequence shown here is derived from an EMBL/GenBank/DDBJ whole genome shotgun (WGS) entry which is preliminary data.</text>
</comment>
<dbReference type="EMBL" id="JBHSGN010000094">
    <property type="protein sequence ID" value="MFC4675237.1"/>
    <property type="molecule type" value="Genomic_DNA"/>
</dbReference>